<protein>
    <submittedName>
        <fullName evidence="2">Uncharacterized protein</fullName>
    </submittedName>
</protein>
<dbReference type="OrthoDB" id="3069449at2759"/>
<feature type="coiled-coil region" evidence="1">
    <location>
        <begin position="77"/>
        <end position="104"/>
    </location>
</feature>
<dbReference type="AlphaFoldDB" id="A0A409VUM7"/>
<keyword evidence="1" id="KW-0175">Coiled coil</keyword>
<keyword evidence="3" id="KW-1185">Reference proteome</keyword>
<proteinExistence type="predicted"/>
<evidence type="ECO:0000256" key="1">
    <source>
        <dbReference type="SAM" id="Coils"/>
    </source>
</evidence>
<sequence length="172" mass="20211">MREEVYEDGLASPIAVSDIPLVSEPGAHIELSTADLALKNHMGKYPAYFDSSMAEHGRVPWARRHLPQELTDCDAKRRQFEQDRSEWEAEMEELRAKKLLELRKEVVRLWIRREEESWAISRKKWKEDKSALEESLRIELQQLRQSIVSPPLTATRQSFSNAQFGKSYNRWQ</sequence>
<accession>A0A409VUM7</accession>
<name>A0A409VUM7_PSICY</name>
<evidence type="ECO:0000313" key="2">
    <source>
        <dbReference type="EMBL" id="PPQ69950.1"/>
    </source>
</evidence>
<organism evidence="2 3">
    <name type="scientific">Psilocybe cyanescens</name>
    <dbReference type="NCBI Taxonomy" id="93625"/>
    <lineage>
        <taxon>Eukaryota</taxon>
        <taxon>Fungi</taxon>
        <taxon>Dikarya</taxon>
        <taxon>Basidiomycota</taxon>
        <taxon>Agaricomycotina</taxon>
        <taxon>Agaricomycetes</taxon>
        <taxon>Agaricomycetidae</taxon>
        <taxon>Agaricales</taxon>
        <taxon>Agaricineae</taxon>
        <taxon>Strophariaceae</taxon>
        <taxon>Psilocybe</taxon>
    </lineage>
</organism>
<gene>
    <name evidence="2" type="ORF">CVT25_001994</name>
</gene>
<evidence type="ECO:0000313" key="3">
    <source>
        <dbReference type="Proteomes" id="UP000283269"/>
    </source>
</evidence>
<reference evidence="2 3" key="1">
    <citation type="journal article" date="2018" name="Evol. Lett.">
        <title>Horizontal gene cluster transfer increased hallucinogenic mushroom diversity.</title>
        <authorList>
            <person name="Reynolds H.T."/>
            <person name="Vijayakumar V."/>
            <person name="Gluck-Thaler E."/>
            <person name="Korotkin H.B."/>
            <person name="Matheny P.B."/>
            <person name="Slot J.C."/>
        </authorList>
    </citation>
    <scope>NUCLEOTIDE SEQUENCE [LARGE SCALE GENOMIC DNA]</scope>
    <source>
        <strain evidence="2 3">2631</strain>
    </source>
</reference>
<dbReference type="InParanoid" id="A0A409VUM7"/>
<dbReference type="EMBL" id="NHYD01003919">
    <property type="protein sequence ID" value="PPQ69950.1"/>
    <property type="molecule type" value="Genomic_DNA"/>
</dbReference>
<comment type="caution">
    <text evidence="2">The sequence shown here is derived from an EMBL/GenBank/DDBJ whole genome shotgun (WGS) entry which is preliminary data.</text>
</comment>
<dbReference type="Proteomes" id="UP000283269">
    <property type="component" value="Unassembled WGS sequence"/>
</dbReference>